<evidence type="ECO:0008006" key="3">
    <source>
        <dbReference type="Google" id="ProtNLM"/>
    </source>
</evidence>
<organism evidence="1 2">
    <name type="scientific">Ruixingdingia sedimenti</name>
    <dbReference type="NCBI Taxonomy" id="3073604"/>
    <lineage>
        <taxon>Bacteria</taxon>
        <taxon>Pseudomonadati</taxon>
        <taxon>Pseudomonadota</taxon>
        <taxon>Alphaproteobacteria</taxon>
        <taxon>Rhodobacterales</taxon>
        <taxon>Paracoccaceae</taxon>
        <taxon>Ruixingdingia</taxon>
    </lineage>
</organism>
<sequence>MLVDSDKLEKQLQDAKSVEEAVRRAYVLLAHARLPDGMTVRPSGHGFIERELRFETDSGWQYAAVLNQKWILWYFRKPALASGLVDEPSILAQFPDAQRTALGEFKLRLRTPEDANDVLRLIGAWRAD</sequence>
<gene>
    <name evidence="1" type="ORF">RGD00_14835</name>
</gene>
<dbReference type="RefSeq" id="WP_310458109.1">
    <property type="nucleotide sequence ID" value="NZ_JAVKPH010000018.1"/>
</dbReference>
<reference evidence="1 2" key="1">
    <citation type="submission" date="2023-09" db="EMBL/GenBank/DDBJ databases">
        <title>Xinfangfangia sedmenti sp. nov., isolated the sedment.</title>
        <authorList>
            <person name="Xu L."/>
        </authorList>
    </citation>
    <scope>NUCLEOTIDE SEQUENCE [LARGE SCALE GENOMIC DNA]</scope>
    <source>
        <strain evidence="1 2">LG-4</strain>
    </source>
</reference>
<accession>A0ABU1FB98</accession>
<dbReference type="Proteomes" id="UP001247754">
    <property type="component" value="Unassembled WGS sequence"/>
</dbReference>
<evidence type="ECO:0000313" key="1">
    <source>
        <dbReference type="EMBL" id="MDR5653888.1"/>
    </source>
</evidence>
<protein>
    <recommendedName>
        <fullName evidence="3">DUF1801 domain-containing protein</fullName>
    </recommendedName>
</protein>
<name>A0ABU1FB98_9RHOB</name>
<proteinExistence type="predicted"/>
<dbReference type="EMBL" id="JAVKPH010000018">
    <property type="protein sequence ID" value="MDR5653888.1"/>
    <property type="molecule type" value="Genomic_DNA"/>
</dbReference>
<comment type="caution">
    <text evidence="1">The sequence shown here is derived from an EMBL/GenBank/DDBJ whole genome shotgun (WGS) entry which is preliminary data.</text>
</comment>
<keyword evidence="2" id="KW-1185">Reference proteome</keyword>
<evidence type="ECO:0000313" key="2">
    <source>
        <dbReference type="Proteomes" id="UP001247754"/>
    </source>
</evidence>